<reference evidence="3" key="1">
    <citation type="submission" date="2016-06" db="UniProtKB">
        <authorList>
            <consortium name="WormBaseParasite"/>
        </authorList>
    </citation>
    <scope>IDENTIFICATION</scope>
</reference>
<gene>
    <name evidence="1" type="ORF">TCNE_LOCUS8065</name>
</gene>
<dbReference type="WBParaSite" id="TCNE_0000806501-mRNA-1">
    <property type="protein sequence ID" value="TCNE_0000806501-mRNA-1"/>
    <property type="gene ID" value="TCNE_0000806501"/>
</dbReference>
<dbReference type="PANTHER" id="PTHR37968:SF1">
    <property type="entry name" value="LEUCINE-RICH REPEAT-CONTAINING PROTEIN"/>
    <property type="match status" value="1"/>
</dbReference>
<dbReference type="AlphaFoldDB" id="A0A183UHU5"/>
<protein>
    <submittedName>
        <fullName evidence="3">FBD domain-containing protein</fullName>
    </submittedName>
</protein>
<dbReference type="EMBL" id="UYWY01019816">
    <property type="protein sequence ID" value="VDM39386.1"/>
    <property type="molecule type" value="Genomic_DNA"/>
</dbReference>
<reference evidence="1 2" key="2">
    <citation type="submission" date="2018-11" db="EMBL/GenBank/DDBJ databases">
        <authorList>
            <consortium name="Pathogen Informatics"/>
        </authorList>
    </citation>
    <scope>NUCLEOTIDE SEQUENCE [LARGE SCALE GENOMIC DNA]</scope>
</reference>
<evidence type="ECO:0000313" key="2">
    <source>
        <dbReference type="Proteomes" id="UP000050794"/>
    </source>
</evidence>
<sequence length="347" mass="39341">MEECKRTITVWMKNRRSHVEPLRSILWRVKNVSRIGETARGFPDGDGQLVELEWSNALRRFPPCILEICSAHAPLSSLVNAFRLLPAETLNSFFSHLKVLSLSNTDVLFDDVTFLVSAIPMLSAFSYSDSNLEEHDFDTLIKTLVPLQAQDFVKSMAVAVTVKFVIAQELKFAADNDAELFLSVLCERFPRMDALFWDWNMVDPEIRFDERAKAVAETLVNLYRSLNLRMLAVVAYTPSSATYSAAETLIQYFIAQQLQSCTLKRLATKGLKSRDPNFVLILAGSDTDMMRRIDEVVCGAQNPTPDLRHLLYVLDARCATHETNATFEFLGFDEKLVRSEFASKYVS</sequence>
<dbReference type="Proteomes" id="UP000050794">
    <property type="component" value="Unassembled WGS sequence"/>
</dbReference>
<organism evidence="2 3">
    <name type="scientific">Toxocara canis</name>
    <name type="common">Canine roundworm</name>
    <dbReference type="NCBI Taxonomy" id="6265"/>
    <lineage>
        <taxon>Eukaryota</taxon>
        <taxon>Metazoa</taxon>
        <taxon>Ecdysozoa</taxon>
        <taxon>Nematoda</taxon>
        <taxon>Chromadorea</taxon>
        <taxon>Rhabditida</taxon>
        <taxon>Spirurina</taxon>
        <taxon>Ascaridomorpha</taxon>
        <taxon>Ascaridoidea</taxon>
        <taxon>Toxocaridae</taxon>
        <taxon>Toxocara</taxon>
    </lineage>
</organism>
<proteinExistence type="predicted"/>
<name>A0A183UHU5_TOXCA</name>
<keyword evidence="2" id="KW-1185">Reference proteome</keyword>
<evidence type="ECO:0000313" key="3">
    <source>
        <dbReference type="WBParaSite" id="TCNE_0000806501-mRNA-1"/>
    </source>
</evidence>
<accession>A0A183UHU5</accession>
<dbReference type="PANTHER" id="PTHR37968">
    <property type="entry name" value="PROTEIN CBG06678"/>
    <property type="match status" value="1"/>
</dbReference>
<evidence type="ECO:0000313" key="1">
    <source>
        <dbReference type="EMBL" id="VDM39386.1"/>
    </source>
</evidence>